<dbReference type="Proteomes" id="UP000006911">
    <property type="component" value="Unassembled WGS sequence"/>
</dbReference>
<proteinExistence type="predicted"/>
<dbReference type="RefSeq" id="XP_002840475.1">
    <property type="nucleotide sequence ID" value="XM_002840429.1"/>
</dbReference>
<dbReference type="OMA" id="NPTCRVQ"/>
<gene>
    <name evidence="2" type="ORF">GSTUM_00009011001</name>
</gene>
<evidence type="ECO:0000313" key="3">
    <source>
        <dbReference type="Proteomes" id="UP000006911"/>
    </source>
</evidence>
<accession>D5GJH3</accession>
<protein>
    <submittedName>
        <fullName evidence="2">(Perigord truffle) hypothetical protein</fullName>
    </submittedName>
</protein>
<dbReference type="GeneID" id="9182667"/>
<evidence type="ECO:0000313" key="2">
    <source>
        <dbReference type="EMBL" id="CAZ84666.1"/>
    </source>
</evidence>
<dbReference type="KEGG" id="tml:GSTUM_00009011001"/>
<dbReference type="InParanoid" id="D5GJH3"/>
<dbReference type="STRING" id="656061.D5GJH3"/>
<feature type="signal peptide" evidence="1">
    <location>
        <begin position="1"/>
        <end position="20"/>
    </location>
</feature>
<organism evidence="2 3">
    <name type="scientific">Tuber melanosporum (strain Mel28)</name>
    <name type="common">Perigord black truffle</name>
    <dbReference type="NCBI Taxonomy" id="656061"/>
    <lineage>
        <taxon>Eukaryota</taxon>
        <taxon>Fungi</taxon>
        <taxon>Dikarya</taxon>
        <taxon>Ascomycota</taxon>
        <taxon>Pezizomycotina</taxon>
        <taxon>Pezizomycetes</taxon>
        <taxon>Pezizales</taxon>
        <taxon>Tuberaceae</taxon>
        <taxon>Tuber</taxon>
    </lineage>
</organism>
<keyword evidence="1" id="KW-0732">Signal</keyword>
<dbReference type="AlphaFoldDB" id="D5GJH3"/>
<dbReference type="eggNOG" id="ENOG502SY3S">
    <property type="taxonomic scope" value="Eukaryota"/>
</dbReference>
<evidence type="ECO:0000256" key="1">
    <source>
        <dbReference type="SAM" id="SignalP"/>
    </source>
</evidence>
<reference evidence="2 3" key="1">
    <citation type="journal article" date="2010" name="Nature">
        <title>Perigord black truffle genome uncovers evolutionary origins and mechanisms of symbiosis.</title>
        <authorList>
            <person name="Martin F."/>
            <person name="Kohler A."/>
            <person name="Murat C."/>
            <person name="Balestrini R."/>
            <person name="Coutinho P.M."/>
            <person name="Jaillon O."/>
            <person name="Montanini B."/>
            <person name="Morin E."/>
            <person name="Noel B."/>
            <person name="Percudani R."/>
            <person name="Porcel B."/>
            <person name="Rubini A."/>
            <person name="Amicucci A."/>
            <person name="Amselem J."/>
            <person name="Anthouard V."/>
            <person name="Arcioni S."/>
            <person name="Artiguenave F."/>
            <person name="Aury J.M."/>
            <person name="Ballario P."/>
            <person name="Bolchi A."/>
            <person name="Brenna A."/>
            <person name="Brun A."/>
            <person name="Buee M."/>
            <person name="Cantarel B."/>
            <person name="Chevalier G."/>
            <person name="Couloux A."/>
            <person name="Da Silva C."/>
            <person name="Denoeud F."/>
            <person name="Duplessis S."/>
            <person name="Ghignone S."/>
            <person name="Hilselberger B."/>
            <person name="Iotti M."/>
            <person name="Marcais B."/>
            <person name="Mello A."/>
            <person name="Miranda M."/>
            <person name="Pacioni G."/>
            <person name="Quesneville H."/>
            <person name="Riccioni C."/>
            <person name="Ruotolo R."/>
            <person name="Splivallo R."/>
            <person name="Stocchi V."/>
            <person name="Tisserant E."/>
            <person name="Viscomi A.R."/>
            <person name="Zambonelli A."/>
            <person name="Zampieri E."/>
            <person name="Henrissat B."/>
            <person name="Lebrun M.H."/>
            <person name="Paolocci F."/>
            <person name="Bonfante P."/>
            <person name="Ottonello S."/>
            <person name="Wincker P."/>
        </authorList>
    </citation>
    <scope>NUCLEOTIDE SEQUENCE [LARGE SCALE GENOMIC DNA]</scope>
    <source>
        <strain evidence="2 3">Mel28</strain>
    </source>
</reference>
<name>D5GJH3_TUBMM</name>
<feature type="chain" id="PRO_5003072784" evidence="1">
    <location>
        <begin position="21"/>
        <end position="361"/>
    </location>
</feature>
<dbReference type="EMBL" id="FN430331">
    <property type="protein sequence ID" value="CAZ84666.1"/>
    <property type="molecule type" value="Genomic_DNA"/>
</dbReference>
<sequence length="361" mass="39570">MVRSSWLFFVLSLLAGFVWTSPSPTDSIEEDIEYSSSPQAKFLKQQYKLCPGPDHGLLRAKNPFLYKWVGSYYDGTIETTVTLSNASITCASQAGTFNRTLSAVLSILDNRYQTVPDNVQKSPFIFLLNAWIPDLPFSGENLVPSQMPAGVLMDFESVSAFRAESNGGKYGDASAPSVVDLNVGSSGGGWSFVGSYENSTDKRLGVDTSTFVYEFPTCNATQYANFLMQNYPATADSPAITANTNTTTTTLNGTFSPSTAELTISGQFAGHFDSWRLGDHKIDIARDKVQYGSYKVVFKGVLDAKHSHNLTVGSAPSWVPDVNKTIEYACVQRGAGARSREVVWWGWLALDVLLLTLWSWL</sequence>
<keyword evidence="3" id="KW-1185">Reference proteome</keyword>
<dbReference type="HOGENOM" id="CLU_061851_0_0_1"/>